<evidence type="ECO:0000313" key="8">
    <source>
        <dbReference type="Proteomes" id="UP001403385"/>
    </source>
</evidence>
<dbReference type="RefSeq" id="WP_346823319.1">
    <property type="nucleotide sequence ID" value="NZ_JBDKWZ010000014.1"/>
</dbReference>
<dbReference type="SMART" id="SM00729">
    <property type="entry name" value="Elp3"/>
    <property type="match status" value="1"/>
</dbReference>
<evidence type="ECO:0000256" key="3">
    <source>
        <dbReference type="ARBA" id="ARBA00022723"/>
    </source>
</evidence>
<dbReference type="PANTHER" id="PTHR13932:SF5">
    <property type="entry name" value="RADICAL S-ADENOSYL METHIONINE DOMAIN-CONTAINING PROTEIN 1, MITOCHONDRIAL"/>
    <property type="match status" value="1"/>
</dbReference>
<keyword evidence="5" id="KW-0411">Iron-sulfur</keyword>
<dbReference type="InterPro" id="IPR034505">
    <property type="entry name" value="Coproporphyrinogen-III_oxidase"/>
</dbReference>
<evidence type="ECO:0000256" key="2">
    <source>
        <dbReference type="ARBA" id="ARBA00022691"/>
    </source>
</evidence>
<accession>A0AAW9SIM6</accession>
<keyword evidence="2" id="KW-0949">S-adenosyl-L-methionine</keyword>
<protein>
    <submittedName>
        <fullName evidence="7">STM4012 family radical SAM protein</fullName>
    </submittedName>
</protein>
<dbReference type="GO" id="GO:0005737">
    <property type="term" value="C:cytoplasm"/>
    <property type="evidence" value="ECO:0007669"/>
    <property type="project" value="TreeGrafter"/>
</dbReference>
<sequence>MQLSLKERINQGNYFQGYAYSYPHKTAYRPFEKPYSLEEIWKEEAKNQLFMYVHVPFCEMRCGFCNLFTVANPKEGLYNPFLKQFAQQAETVSTSLGDAKFSRVAIGGGTPTFLSLPELESLFQIMKDQFGIIPAELPTFIEASPKTIDEDKLAFLKETGISRISMGIQSFIEEETKTLGRPQNPKDLEEALRRLKKFNFPITNLDLIYGAGNQTPESWMYSIEKLVDYAPEEVFLYPLYIRPLTGLWKKNSQAWDDFRIKLYRAGRDYLLTHGYEQVSMRQFRKTGSPKFTEPAYSPQEDGMVGLGIGARSYTRSLHYSSEYAVSSKEIKPIIQQYNQMSPEEFGKVYYGVRLTEEEQKRRYVIKSLCEGAGLYTENYRQFFGTDVMNDFPVLEELFELNLCEDTSEGIFLNLAGHELEDVIGPWLYSDAMVEKSEKFTVL</sequence>
<keyword evidence="4" id="KW-0408">Iron</keyword>
<evidence type="ECO:0000256" key="1">
    <source>
        <dbReference type="ARBA" id="ARBA00001966"/>
    </source>
</evidence>
<dbReference type="GO" id="GO:0051539">
    <property type="term" value="F:4 iron, 4 sulfur cluster binding"/>
    <property type="evidence" value="ECO:0007669"/>
    <property type="project" value="TreeGrafter"/>
</dbReference>
<dbReference type="SUPFAM" id="SSF102114">
    <property type="entry name" value="Radical SAM enzymes"/>
    <property type="match status" value="1"/>
</dbReference>
<dbReference type="InterPro" id="IPR013785">
    <property type="entry name" value="Aldolase_TIM"/>
</dbReference>
<reference evidence="7 8" key="1">
    <citation type="submission" date="2024-04" db="EMBL/GenBank/DDBJ databases">
        <title>Novel genus in family Flammeovirgaceae.</title>
        <authorList>
            <person name="Nguyen T.H."/>
            <person name="Vuong T.Q."/>
            <person name="Le H."/>
            <person name="Kim S.-G."/>
        </authorList>
    </citation>
    <scope>NUCLEOTIDE SEQUENCE [LARGE SCALE GENOMIC DNA]</scope>
    <source>
        <strain evidence="7 8">JCM 23209</strain>
    </source>
</reference>
<dbReference type="EMBL" id="JBDKWZ010000014">
    <property type="protein sequence ID" value="MEN7550536.1"/>
    <property type="molecule type" value="Genomic_DNA"/>
</dbReference>
<evidence type="ECO:0000256" key="4">
    <source>
        <dbReference type="ARBA" id="ARBA00023004"/>
    </source>
</evidence>
<keyword evidence="3" id="KW-0479">Metal-binding</keyword>
<dbReference type="AlphaFoldDB" id="A0AAW9SIM6"/>
<name>A0AAW9SIM6_9BACT</name>
<dbReference type="SFLD" id="SFLDG01065">
    <property type="entry name" value="anaerobic_coproporphyrinogen-I"/>
    <property type="match status" value="1"/>
</dbReference>
<comment type="caution">
    <text evidence="7">The sequence shown here is derived from an EMBL/GenBank/DDBJ whole genome shotgun (WGS) entry which is preliminary data.</text>
</comment>
<comment type="cofactor">
    <cofactor evidence="1">
        <name>[4Fe-4S] cluster</name>
        <dbReference type="ChEBI" id="CHEBI:49883"/>
    </cofactor>
</comment>
<evidence type="ECO:0000259" key="6">
    <source>
        <dbReference type="PROSITE" id="PS51918"/>
    </source>
</evidence>
<dbReference type="SFLD" id="SFLDS00029">
    <property type="entry name" value="Radical_SAM"/>
    <property type="match status" value="1"/>
</dbReference>
<dbReference type="Gene3D" id="3.20.20.70">
    <property type="entry name" value="Aldolase class I"/>
    <property type="match status" value="1"/>
</dbReference>
<dbReference type="InterPro" id="IPR007197">
    <property type="entry name" value="rSAM"/>
</dbReference>
<dbReference type="NCBIfam" id="NF006067">
    <property type="entry name" value="PRK08208.1"/>
    <property type="match status" value="1"/>
</dbReference>
<feature type="domain" description="Radical SAM core" evidence="6">
    <location>
        <begin position="43"/>
        <end position="281"/>
    </location>
</feature>
<keyword evidence="8" id="KW-1185">Reference proteome</keyword>
<evidence type="ECO:0000313" key="7">
    <source>
        <dbReference type="EMBL" id="MEN7550536.1"/>
    </source>
</evidence>
<dbReference type="InterPro" id="IPR006638">
    <property type="entry name" value="Elp3/MiaA/NifB-like_rSAM"/>
</dbReference>
<proteinExistence type="predicted"/>
<dbReference type="GO" id="GO:0046872">
    <property type="term" value="F:metal ion binding"/>
    <property type="evidence" value="ECO:0007669"/>
    <property type="project" value="UniProtKB-KW"/>
</dbReference>
<gene>
    <name evidence="7" type="ORF">AAG747_21630</name>
</gene>
<dbReference type="GO" id="GO:0006779">
    <property type="term" value="P:porphyrin-containing compound biosynthetic process"/>
    <property type="evidence" value="ECO:0007669"/>
    <property type="project" value="TreeGrafter"/>
</dbReference>
<dbReference type="GO" id="GO:0003824">
    <property type="term" value="F:catalytic activity"/>
    <property type="evidence" value="ECO:0007669"/>
    <property type="project" value="InterPro"/>
</dbReference>
<evidence type="ECO:0000256" key="5">
    <source>
        <dbReference type="ARBA" id="ARBA00023014"/>
    </source>
</evidence>
<dbReference type="CDD" id="cd01335">
    <property type="entry name" value="Radical_SAM"/>
    <property type="match status" value="1"/>
</dbReference>
<dbReference type="Proteomes" id="UP001403385">
    <property type="component" value="Unassembled WGS sequence"/>
</dbReference>
<dbReference type="Pfam" id="PF04055">
    <property type="entry name" value="Radical_SAM"/>
    <property type="match status" value="1"/>
</dbReference>
<organism evidence="7 8">
    <name type="scientific">Rapidithrix thailandica</name>
    <dbReference type="NCBI Taxonomy" id="413964"/>
    <lineage>
        <taxon>Bacteria</taxon>
        <taxon>Pseudomonadati</taxon>
        <taxon>Bacteroidota</taxon>
        <taxon>Cytophagia</taxon>
        <taxon>Cytophagales</taxon>
        <taxon>Flammeovirgaceae</taxon>
        <taxon>Rapidithrix</taxon>
    </lineage>
</organism>
<dbReference type="PANTHER" id="PTHR13932">
    <property type="entry name" value="COPROPORPHYRINIGEN III OXIDASE"/>
    <property type="match status" value="1"/>
</dbReference>
<dbReference type="InterPro" id="IPR058240">
    <property type="entry name" value="rSAM_sf"/>
</dbReference>
<dbReference type="PROSITE" id="PS51918">
    <property type="entry name" value="RADICAL_SAM"/>
    <property type="match status" value="1"/>
</dbReference>